<dbReference type="InParanoid" id="A0A1B7MLL0"/>
<evidence type="ECO:0000313" key="2">
    <source>
        <dbReference type="EMBL" id="OAX33480.1"/>
    </source>
</evidence>
<organism evidence="2 3">
    <name type="scientific">Rhizopogon vinicolor AM-OR11-026</name>
    <dbReference type="NCBI Taxonomy" id="1314800"/>
    <lineage>
        <taxon>Eukaryota</taxon>
        <taxon>Fungi</taxon>
        <taxon>Dikarya</taxon>
        <taxon>Basidiomycota</taxon>
        <taxon>Agaricomycotina</taxon>
        <taxon>Agaricomycetes</taxon>
        <taxon>Agaricomycetidae</taxon>
        <taxon>Boletales</taxon>
        <taxon>Suillineae</taxon>
        <taxon>Rhizopogonaceae</taxon>
        <taxon>Rhizopogon</taxon>
    </lineage>
</organism>
<name>A0A1B7MLL0_9AGAM</name>
<accession>A0A1B7MLL0</accession>
<evidence type="ECO:0000256" key="1">
    <source>
        <dbReference type="SAM" id="MobiDB-lite"/>
    </source>
</evidence>
<evidence type="ECO:0000313" key="3">
    <source>
        <dbReference type="Proteomes" id="UP000092154"/>
    </source>
</evidence>
<feature type="region of interest" description="Disordered" evidence="1">
    <location>
        <begin position="74"/>
        <end position="94"/>
    </location>
</feature>
<sequence>MQDMIEVLITHLPFCATFSRSSNSRAKFARGPDLFNTAYFGEVDIDGERIRQLPEDNVPEELLGVRQYTDSGVVDQESEDYLPEEEDTGNQSTLNELPDVIPLQAEGSIDTDLVNISYMIVSDKNIKLRGAMVEWICH</sequence>
<protein>
    <submittedName>
        <fullName evidence="2">Uncharacterized protein</fullName>
    </submittedName>
</protein>
<gene>
    <name evidence="2" type="ORF">K503DRAFT_804332</name>
</gene>
<dbReference type="OrthoDB" id="2693121at2759"/>
<proteinExistence type="predicted"/>
<dbReference type="Proteomes" id="UP000092154">
    <property type="component" value="Unassembled WGS sequence"/>
</dbReference>
<feature type="compositionally biased region" description="Acidic residues" evidence="1">
    <location>
        <begin position="76"/>
        <end position="88"/>
    </location>
</feature>
<dbReference type="AlphaFoldDB" id="A0A1B7MLL0"/>
<keyword evidence="3" id="KW-1185">Reference proteome</keyword>
<dbReference type="EMBL" id="KV448761">
    <property type="protein sequence ID" value="OAX33480.1"/>
    <property type="molecule type" value="Genomic_DNA"/>
</dbReference>
<reference evidence="2 3" key="1">
    <citation type="submission" date="2016-06" db="EMBL/GenBank/DDBJ databases">
        <title>Comparative genomics of the ectomycorrhizal sister species Rhizopogon vinicolor and Rhizopogon vesiculosus (Basidiomycota: Boletales) reveals a divergence of the mating type B locus.</title>
        <authorList>
            <consortium name="DOE Joint Genome Institute"/>
            <person name="Mujic A.B."/>
            <person name="Kuo A."/>
            <person name="Tritt A."/>
            <person name="Lipzen A."/>
            <person name="Chen C."/>
            <person name="Johnson J."/>
            <person name="Sharma A."/>
            <person name="Barry K."/>
            <person name="Grigoriev I.V."/>
            <person name="Spatafora J.W."/>
        </authorList>
    </citation>
    <scope>NUCLEOTIDE SEQUENCE [LARGE SCALE GENOMIC DNA]</scope>
    <source>
        <strain evidence="2 3">AM-OR11-026</strain>
    </source>
</reference>